<reference evidence="2" key="1">
    <citation type="submission" date="2021-10" db="EMBL/GenBank/DDBJ databases">
        <title>Streptomyces nigrumlapis sp.nov.,an antimicrobial producing actinobacterium isolated from Black Gobi rocks.</title>
        <authorList>
            <person name="Wen Y."/>
            <person name="Zhang W."/>
            <person name="Liu X.G."/>
        </authorList>
    </citation>
    <scope>NUCLEOTIDE SEQUENCE</scope>
    <source>
        <strain evidence="2">ST13-2-2</strain>
    </source>
</reference>
<dbReference type="Pfam" id="PF03473">
    <property type="entry name" value="MOSC"/>
    <property type="match status" value="1"/>
</dbReference>
<dbReference type="Proteomes" id="UP000830115">
    <property type="component" value="Chromosome"/>
</dbReference>
<proteinExistence type="predicted"/>
<dbReference type="SUPFAM" id="SSF50800">
    <property type="entry name" value="PK beta-barrel domain-like"/>
    <property type="match status" value="1"/>
</dbReference>
<dbReference type="EMBL" id="CP086322">
    <property type="protein sequence ID" value="UQA94853.1"/>
    <property type="molecule type" value="Genomic_DNA"/>
</dbReference>
<evidence type="ECO:0000259" key="1">
    <source>
        <dbReference type="PROSITE" id="PS51340"/>
    </source>
</evidence>
<keyword evidence="3" id="KW-1185">Reference proteome</keyword>
<gene>
    <name evidence="2" type="ORF">K9S39_26020</name>
</gene>
<evidence type="ECO:0000313" key="3">
    <source>
        <dbReference type="Proteomes" id="UP000830115"/>
    </source>
</evidence>
<dbReference type="PROSITE" id="PS51340">
    <property type="entry name" value="MOSC"/>
    <property type="match status" value="1"/>
</dbReference>
<evidence type="ECO:0000313" key="2">
    <source>
        <dbReference type="EMBL" id="UQA94853.1"/>
    </source>
</evidence>
<dbReference type="InterPro" id="IPR005302">
    <property type="entry name" value="MoCF_Sase_C"/>
</dbReference>
<organism evidence="2 3">
    <name type="scientific">Streptomyces halobius</name>
    <dbReference type="NCBI Taxonomy" id="2879846"/>
    <lineage>
        <taxon>Bacteria</taxon>
        <taxon>Bacillati</taxon>
        <taxon>Actinomycetota</taxon>
        <taxon>Actinomycetes</taxon>
        <taxon>Kitasatosporales</taxon>
        <taxon>Streptomycetaceae</taxon>
        <taxon>Streptomyces</taxon>
    </lineage>
</organism>
<protein>
    <submittedName>
        <fullName evidence="2">MOSC N-terminal beta barrel domain-containing protein</fullName>
    </submittedName>
</protein>
<name>A0ABY4MAZ1_9ACTN</name>
<dbReference type="Pfam" id="PF03476">
    <property type="entry name" value="MOSC_N"/>
    <property type="match status" value="1"/>
</dbReference>
<feature type="domain" description="MOSC" evidence="1">
    <location>
        <begin position="116"/>
        <end position="261"/>
    </location>
</feature>
<dbReference type="RefSeq" id="WP_248865706.1">
    <property type="nucleotide sequence ID" value="NZ_CP086322.1"/>
</dbReference>
<sequence length="280" mass="30650">MDSASAEPRMIGSITQIWRYPVKSMGGELLSAADVSERGIAGDRLLAVLDVTAGKILSAKKESRLLSASARIRDRDDVRVTLPEHGEFEADDPRLHSALSAWLGRECRLVRPVPGVSAVFEKRDADDENLVKDLTTRPGLFFDTKSTLHVLTTSSLESARRLYPEGDWDVRRFRPNILVETEDEGFPEESWPGTTIALGAASAWVRKATPRCAMTGRAQASLPQDREIHRTLARRHGNVLGVLAHPAGDACLRIGDLVSRQPAAADARVGALLPTDPFRD</sequence>
<accession>A0ABY4MAZ1</accession>
<dbReference type="InterPro" id="IPR011037">
    <property type="entry name" value="Pyrv_Knase-like_insert_dom_sf"/>
</dbReference>
<dbReference type="InterPro" id="IPR005303">
    <property type="entry name" value="MOCOS_middle"/>
</dbReference>